<keyword evidence="5 9" id="KW-0686">Riboflavin biosynthesis</keyword>
<dbReference type="Proteomes" id="UP000193920">
    <property type="component" value="Unassembled WGS sequence"/>
</dbReference>
<dbReference type="OrthoDB" id="2965at2759"/>
<keyword evidence="6 9" id="KW-0808">Transferase</keyword>
<evidence type="ECO:0000256" key="5">
    <source>
        <dbReference type="ARBA" id="ARBA00022619"/>
    </source>
</evidence>
<evidence type="ECO:0000313" key="10">
    <source>
        <dbReference type="EMBL" id="ORY24613.1"/>
    </source>
</evidence>
<dbReference type="InterPro" id="IPR002180">
    <property type="entry name" value="LS/RS"/>
</dbReference>
<comment type="subunit">
    <text evidence="3">Homopentamer.</text>
</comment>
<dbReference type="AlphaFoldDB" id="A0A1Y2APW6"/>
<evidence type="ECO:0000313" key="11">
    <source>
        <dbReference type="Proteomes" id="UP000193920"/>
    </source>
</evidence>
<comment type="catalytic activity">
    <reaction evidence="7 9">
        <text>(2S)-2-hydroxy-3-oxobutyl phosphate + 5-amino-6-(D-ribitylamino)uracil = 6,7-dimethyl-8-(1-D-ribityl)lumazine + phosphate + 2 H2O + H(+)</text>
        <dbReference type="Rhea" id="RHEA:26152"/>
        <dbReference type="ChEBI" id="CHEBI:15377"/>
        <dbReference type="ChEBI" id="CHEBI:15378"/>
        <dbReference type="ChEBI" id="CHEBI:15934"/>
        <dbReference type="ChEBI" id="CHEBI:43474"/>
        <dbReference type="ChEBI" id="CHEBI:58201"/>
        <dbReference type="ChEBI" id="CHEBI:58830"/>
        <dbReference type="EC" id="2.5.1.78"/>
    </reaction>
</comment>
<evidence type="ECO:0000256" key="2">
    <source>
        <dbReference type="ARBA" id="ARBA00007424"/>
    </source>
</evidence>
<dbReference type="EC" id="2.5.1.78" evidence="4 9"/>
<dbReference type="PANTHER" id="PTHR21058">
    <property type="entry name" value="6,7-DIMETHYL-8-RIBITYLLUMAZINE SYNTHASE DMRL SYNTHASE LUMAZINE SYNTHASE"/>
    <property type="match status" value="1"/>
</dbReference>
<name>A0A1Y2APW6_9FUNG</name>
<dbReference type="Gene3D" id="3.40.50.960">
    <property type="entry name" value="Lumazine/riboflavin synthase"/>
    <property type="match status" value="1"/>
</dbReference>
<evidence type="ECO:0000256" key="3">
    <source>
        <dbReference type="ARBA" id="ARBA00011255"/>
    </source>
</evidence>
<dbReference type="InterPro" id="IPR036467">
    <property type="entry name" value="LS/RS_sf"/>
</dbReference>
<evidence type="ECO:0000256" key="4">
    <source>
        <dbReference type="ARBA" id="ARBA00012664"/>
    </source>
</evidence>
<reference evidence="10 11" key="1">
    <citation type="submission" date="2016-08" db="EMBL/GenBank/DDBJ databases">
        <title>A Parts List for Fungal Cellulosomes Revealed by Comparative Genomics.</title>
        <authorList>
            <consortium name="DOE Joint Genome Institute"/>
            <person name="Haitjema C.H."/>
            <person name="Gilmore S.P."/>
            <person name="Henske J.K."/>
            <person name="Solomon K.V."/>
            <person name="De Groot R."/>
            <person name="Kuo A."/>
            <person name="Mondo S.J."/>
            <person name="Salamov A.A."/>
            <person name="Labutti K."/>
            <person name="Zhao Z."/>
            <person name="Chiniquy J."/>
            <person name="Barry K."/>
            <person name="Brewer H.M."/>
            <person name="Purvine S.O."/>
            <person name="Wright A.T."/>
            <person name="Boxma B."/>
            <person name="Van Alen T."/>
            <person name="Hackstein J.H."/>
            <person name="Baker S.E."/>
            <person name="Grigoriev I.V."/>
            <person name="O'Malley M.A."/>
        </authorList>
    </citation>
    <scope>NUCLEOTIDE SEQUENCE [LARGE SCALE GENOMIC DNA]</scope>
    <source>
        <strain evidence="10 11">G1</strain>
    </source>
</reference>
<evidence type="ECO:0000256" key="8">
    <source>
        <dbReference type="ARBA" id="ARBA00072606"/>
    </source>
</evidence>
<dbReference type="STRING" id="1754190.A0A1Y2APW6"/>
<comment type="similarity">
    <text evidence="2 9">Belongs to the DMRL synthase family.</text>
</comment>
<dbReference type="GO" id="GO:0000906">
    <property type="term" value="F:6,7-dimethyl-8-ribityllumazine synthase activity"/>
    <property type="evidence" value="ECO:0007669"/>
    <property type="project" value="UniProtKB-EC"/>
</dbReference>
<dbReference type="FunFam" id="3.40.50.960:FF:000007">
    <property type="entry name" value="6,7-dimethyl-8-ribityllumazine synthase"/>
    <property type="match status" value="1"/>
</dbReference>
<dbReference type="GO" id="GO:0009349">
    <property type="term" value="C:riboflavin synthase complex"/>
    <property type="evidence" value="ECO:0007669"/>
    <property type="project" value="UniProtKB-UniRule"/>
</dbReference>
<organism evidence="10 11">
    <name type="scientific">Neocallimastix californiae</name>
    <dbReference type="NCBI Taxonomy" id="1754190"/>
    <lineage>
        <taxon>Eukaryota</taxon>
        <taxon>Fungi</taxon>
        <taxon>Fungi incertae sedis</taxon>
        <taxon>Chytridiomycota</taxon>
        <taxon>Chytridiomycota incertae sedis</taxon>
        <taxon>Neocallimastigomycetes</taxon>
        <taxon>Neocallimastigales</taxon>
        <taxon>Neocallimastigaceae</taxon>
        <taxon>Neocallimastix</taxon>
    </lineage>
</organism>
<sequence length="171" mass="18946">MEDKTIKGLQELNERIDGSNFRILIVHTRWNATVVDPLVKGARETLLNKYCVKEENICVYGVPGSYELPYTAKHLINAAKLKGNPFDAVICIGVLIKGSTSHYEYICEAVSQGIMRVNLDTDTPVIFGVLTCLDEKQAFLRAGIGANSHNHAIDWAGTAIEMAIVRSHKIF</sequence>
<evidence type="ECO:0000256" key="9">
    <source>
        <dbReference type="RuleBase" id="RU003795"/>
    </source>
</evidence>
<keyword evidence="11" id="KW-1185">Reference proteome</keyword>
<accession>A0A1Y2APW6</accession>
<protein>
    <recommendedName>
        <fullName evidence="8 9">6,7-dimethyl-8-ribityllumazine synthase</fullName>
        <shortName evidence="9">DMRL synthase</shortName>
        <ecNumber evidence="4 9">2.5.1.78</ecNumber>
    </recommendedName>
</protein>
<comment type="pathway">
    <text evidence="1 9">Cofactor biosynthesis; riboflavin biosynthesis; riboflavin from 2-hydroxy-3-oxobutyl phosphate and 5-amino-6-(D-ribitylamino)uracil: step 1/2.</text>
</comment>
<evidence type="ECO:0000256" key="6">
    <source>
        <dbReference type="ARBA" id="ARBA00022679"/>
    </source>
</evidence>
<dbReference type="HAMAP" id="MF_00178">
    <property type="entry name" value="Lumazine_synth"/>
    <property type="match status" value="1"/>
</dbReference>
<evidence type="ECO:0000256" key="7">
    <source>
        <dbReference type="ARBA" id="ARBA00048785"/>
    </source>
</evidence>
<dbReference type="GO" id="GO:1902444">
    <property type="term" value="F:riboflavin binding"/>
    <property type="evidence" value="ECO:0007669"/>
    <property type="project" value="EnsemblFungi"/>
</dbReference>
<dbReference type="Pfam" id="PF00885">
    <property type="entry name" value="DMRL_synthase"/>
    <property type="match status" value="1"/>
</dbReference>
<gene>
    <name evidence="10" type="ORF">LY90DRAFT_389292</name>
</gene>
<comment type="caution">
    <text evidence="10">The sequence shown here is derived from an EMBL/GenBank/DDBJ whole genome shotgun (WGS) entry which is preliminary data.</text>
</comment>
<dbReference type="EMBL" id="MCOG01000220">
    <property type="protein sequence ID" value="ORY24613.1"/>
    <property type="molecule type" value="Genomic_DNA"/>
</dbReference>
<dbReference type="NCBIfam" id="TIGR00114">
    <property type="entry name" value="lumazine-synth"/>
    <property type="match status" value="1"/>
</dbReference>
<proteinExistence type="inferred from homology"/>
<dbReference type="GO" id="GO:0009231">
    <property type="term" value="P:riboflavin biosynthetic process"/>
    <property type="evidence" value="ECO:0007669"/>
    <property type="project" value="UniProtKB-UniPathway"/>
</dbReference>
<comment type="function">
    <text evidence="9">Catalyzes the formation of 6,7-dimethyl-8-ribityllumazine by condensation of 5-amino-6-(D-ribitylamino)uracil with 3,4-dihydroxy-2-butanone 4-phosphate. This is the penultimate step in the biosynthesis of riboflavin.</text>
</comment>
<dbReference type="GO" id="GO:0005758">
    <property type="term" value="C:mitochondrial intermembrane space"/>
    <property type="evidence" value="ECO:0007669"/>
    <property type="project" value="EnsemblFungi"/>
</dbReference>
<dbReference type="UniPathway" id="UPA00275">
    <property type="reaction ID" value="UER00404"/>
</dbReference>
<dbReference type="CDD" id="cd09209">
    <property type="entry name" value="Lumazine_synthase-I"/>
    <property type="match status" value="1"/>
</dbReference>
<dbReference type="InterPro" id="IPR034964">
    <property type="entry name" value="LS"/>
</dbReference>
<evidence type="ECO:0000256" key="1">
    <source>
        <dbReference type="ARBA" id="ARBA00004917"/>
    </source>
</evidence>
<dbReference type="PANTHER" id="PTHR21058:SF0">
    <property type="entry name" value="6,7-DIMETHYL-8-RIBITYLLUMAZINE SYNTHASE"/>
    <property type="match status" value="1"/>
</dbReference>
<dbReference type="SUPFAM" id="SSF52121">
    <property type="entry name" value="Lumazine synthase"/>
    <property type="match status" value="1"/>
</dbReference>